<name>A0ACB7Z2L8_9ERIC</name>
<sequence>MFAEVRDNSAHRWVKEGFAKKRDSPFSDHTFGKYGLSHKMPSAAKFQSGHLPSGIIPGSKAIPVAGGSESDMEICSDSDDDEVYGARYSLDSSPQDDEVSFGVSPIHANNVRRNASYATMVDGKKGHGIQGGDSSDSIASSRGYYQSVRSQPNENRKGKQFQDSHGSRLQNKVLFDGIPSAPPCANSAEEINQAADQIPIFVANGAPCPESSYGSSTTDEPYRSRRVPAAATHYGTTTNRNHDPSPSAGGGAEAATCSSSLAAQRPTYHASGLGPWCAVISYDACVRLCLHLWARGCEEAPIFLDNECLLLRNTFGLQQVVLQPEEELLRNPAKELNSEGAAVRPKKTFGKMKVQVRKVKLVPDLPIGCTFSSLKPPMVKKMESIRFHMSKAKSTLSFGWEALRKVRVAPQVPANSSFSRQSLAYVHAGTRYIQEVSGLLKSGVMNLRNTSSSYEEVQETYSCSLRLKSSSEEDAVRMQPGSGETHVFLPDGLGDDLILEVHDSKGKYCGRVLAQVAAIAEDPGDKLRWWSIYQEPEHELVGRIQLYINYTTSYDASNQKCGSVAETVAYDLVLEVAMKVQQFKPRNLLLHGPWKWLVTEFASYYGVSDSYTKLRYLSYIMDVATPTADCLSLVHDLLAPVVMKGSVKGALSHQENRILGEVLERIEDTLALVFENYKSLDESSESGIVDVFKPATGLAAPALKPALKLYNLMHDILSPEAQLKLCRYFQVAAKKRSRMHLLETDEFVSSNSGSALMDSVALSTAYQKMKSLCFSMKNEIHTDIQIHNQDLLPSFVELPSLLSSIYSVELCNRSRQFLIACPPNGPSPPVTDLVIATADFQKDLAFWNISPTKGGVDAKELFHFYITRWIQDKRLALLELCKLDKVKSSNQTQHSTSPFVDDMYDRLKETLNEYEVITCRWPEYTFILEKAIADIEKAIVETLDRQYADVLSPLKENLSPIKFGIKYVQKIATGTVCPYTVPEELGILLNSFKWMLDALRPKVEAQLNSWGSCIIDGGGNAAPGEYLSEVTVMLRTKFRNYLQAVVEKLAENTRVQNETKLKKIIQESKDAVVESDIRNRMQPLKDLLMKTIDHLHTVFETQLFIIICRGFWDKMGQDMLRFLENRKENRSCSKGSRVAVSILDDTFASQMQQVLGNALQEKDLEPPRSIMAVHAMLCKDAVNHDDNNYYY</sequence>
<reference evidence="1 2" key="1">
    <citation type="journal article" date="2021" name="Hortic Res">
        <title>High-quality reference genome and annotation aids understanding of berry development for evergreen blueberry (Vaccinium darrowii).</title>
        <authorList>
            <person name="Yu J."/>
            <person name="Hulse-Kemp A.M."/>
            <person name="Babiker E."/>
            <person name="Staton M."/>
        </authorList>
    </citation>
    <scope>NUCLEOTIDE SEQUENCE [LARGE SCALE GENOMIC DNA]</scope>
    <source>
        <strain evidence="2">cv. NJ 8807/NJ 8810</strain>
        <tissue evidence="1">Young leaf</tissue>
    </source>
</reference>
<evidence type="ECO:0000313" key="1">
    <source>
        <dbReference type="EMBL" id="KAH7860036.1"/>
    </source>
</evidence>
<comment type="caution">
    <text evidence="1">The sequence shown here is derived from an EMBL/GenBank/DDBJ whole genome shotgun (WGS) entry which is preliminary data.</text>
</comment>
<keyword evidence="2" id="KW-1185">Reference proteome</keyword>
<proteinExistence type="predicted"/>
<protein>
    <submittedName>
        <fullName evidence="1">Uncharacterized protein</fullName>
    </submittedName>
</protein>
<dbReference type="EMBL" id="CM037154">
    <property type="protein sequence ID" value="KAH7860036.1"/>
    <property type="molecule type" value="Genomic_DNA"/>
</dbReference>
<evidence type="ECO:0000313" key="2">
    <source>
        <dbReference type="Proteomes" id="UP000828048"/>
    </source>
</evidence>
<gene>
    <name evidence="1" type="ORF">Vadar_008426</name>
</gene>
<organism evidence="1 2">
    <name type="scientific">Vaccinium darrowii</name>
    <dbReference type="NCBI Taxonomy" id="229202"/>
    <lineage>
        <taxon>Eukaryota</taxon>
        <taxon>Viridiplantae</taxon>
        <taxon>Streptophyta</taxon>
        <taxon>Embryophyta</taxon>
        <taxon>Tracheophyta</taxon>
        <taxon>Spermatophyta</taxon>
        <taxon>Magnoliopsida</taxon>
        <taxon>eudicotyledons</taxon>
        <taxon>Gunneridae</taxon>
        <taxon>Pentapetalae</taxon>
        <taxon>asterids</taxon>
        <taxon>Ericales</taxon>
        <taxon>Ericaceae</taxon>
        <taxon>Vaccinioideae</taxon>
        <taxon>Vaccinieae</taxon>
        <taxon>Vaccinium</taxon>
    </lineage>
</organism>
<dbReference type="Proteomes" id="UP000828048">
    <property type="component" value="Chromosome 4"/>
</dbReference>
<accession>A0ACB7Z2L8</accession>